<dbReference type="InterPro" id="IPR039509">
    <property type="entry name" value="SPATA31"/>
</dbReference>
<evidence type="ECO:0000259" key="2">
    <source>
        <dbReference type="Pfam" id="PF14650"/>
    </source>
</evidence>
<feature type="region of interest" description="Disordered" evidence="1">
    <location>
        <begin position="1080"/>
        <end position="1125"/>
    </location>
</feature>
<comment type="caution">
    <text evidence="3">The sequence shown here is derived from an EMBL/GenBank/DDBJ whole genome shotgun (WGS) entry which is preliminary data.</text>
</comment>
<feature type="region of interest" description="Disordered" evidence="1">
    <location>
        <begin position="865"/>
        <end position="925"/>
    </location>
</feature>
<gene>
    <name evidence="3" type="ORF">HJG60_001907</name>
</gene>
<dbReference type="InterPro" id="IPR026677">
    <property type="entry name" value="Spata31g1-like"/>
</dbReference>
<feature type="region of interest" description="Disordered" evidence="1">
    <location>
        <begin position="734"/>
        <end position="770"/>
    </location>
</feature>
<sequence>MDWLLGGILRAEAVKGLLWSQLTHALACRHCGSSCLQSTGNLVTLFLFVIWQIRRWWQLGSLRHLWLWHSGDMKQGKGLLLLYRVAFLCHLWRQKSEEEEEEEGEEEKEEVIFLDPLKPCSLPKEVPIEKQATTAPPQPSCDSESQHKITGTPELVLTQTPSPSRSFPTFQILTNLPVRRKAASGSRLQQRKSQLFWGLPSLHSESLEAIILSSGGPFPLKLPVGPSVWFNKLSFLHRSNLLSSQYCSPTPLPIHKVHTTKDLEELAPNPQQLPPPSSPSVLPPPLRFESFPIDHTGFHSGVQAPTQWLMWQRAVPWVSEDQALHPHPELQRTRPSKFFPSSELWWGMPWDPGLPQHIPDLLSASLLYPSNLLGVLTRFESPRRTMVQNEDSKASEPAVPVPSPTPASLPELQGVSPRGGLYGSDDLRKTTRQRENPQISEPPVLVPYQSAAPITEPQETRPLGVPPGCETQWRTTGHRKSLKASEPPMPASYQAPDSLSKSQKVSSEGEPSIPKDFLGTMGHKQKPQASGSPMPAPCPPSDSLPELQRGGPLGDPPGYKCLWECRENSENPQAFEPPALYLNPGFYGISPKCVPSRSETLRKGTQNRENLRVSAGSILPASLPSACLIESLGMAPQGVLSKPKALWETTGRIENLWTSESIAPDYGQSLAPIPEPHRISSVGSPIRSETAWKVTEHPRNSWASEPPSLALGPYPALTLEPLRVSPIGVLSDSEASYGESQRRKNSWSSELPAPSLPQQPHGARPLGVFSDSEPVEGYMKQKICCAAPVPPFRGPSPPPNSMSKSHSSEPIGGQGNCKIEEEAVEQRENSWATELPAPTPNTLSAQVPDPHMALKFVRRNVRQREIPQGPSPPAADPLQPIPWPPTLAEALKTEPNQPGPPKEELFPGVKGEVPPSQGEAVPKASMHSGIQVWHWSRELELGLKKLQLSPASRSPGPSQSFVSSSALSSTTPGTWRLSSHPSRQTHHPNLCPYSSSCHPPKAESTVTQPVHCYHSHSFSHPQPHGSGRAKQRSQREERVRAKMVAQISPQGPHVHMEANENCPGLREALYPEVLVSGNRQDKASAQFSARETDRPRKSKAGDHRGGDARLGSSTVMGKSHPVQAGRPVEAPVNRLFQRNQSSLHTALPQQLYSMPTGPQDKREAELRAGYILIPHHCMHCPWAHMEKHFSSPTPQAPLTRGLRKVLAKCLSSRGPGPPNPVSTRNSW</sequence>
<feature type="region of interest" description="Disordered" evidence="1">
    <location>
        <begin position="949"/>
        <end position="987"/>
    </location>
</feature>
<dbReference type="PANTHER" id="PTHR21777:SF0">
    <property type="entry name" value="RCG55159-LIKE"/>
    <property type="match status" value="1"/>
</dbReference>
<accession>A0A834EN48</accession>
<name>A0A834EN48_9CHIR</name>
<reference evidence="3 4" key="1">
    <citation type="journal article" date="2020" name="Nature">
        <title>Six reference-quality genomes reveal evolution of bat adaptations.</title>
        <authorList>
            <person name="Jebb D."/>
            <person name="Huang Z."/>
            <person name="Pippel M."/>
            <person name="Hughes G.M."/>
            <person name="Lavrichenko K."/>
            <person name="Devanna P."/>
            <person name="Winkler S."/>
            <person name="Jermiin L.S."/>
            <person name="Skirmuntt E.C."/>
            <person name="Katzourakis A."/>
            <person name="Burkitt-Gray L."/>
            <person name="Ray D.A."/>
            <person name="Sullivan K.A.M."/>
            <person name="Roscito J.G."/>
            <person name="Kirilenko B.M."/>
            <person name="Davalos L.M."/>
            <person name="Corthals A.P."/>
            <person name="Power M.L."/>
            <person name="Jones G."/>
            <person name="Ransome R.D."/>
            <person name="Dechmann D.K.N."/>
            <person name="Locatelli A.G."/>
            <person name="Puechmaille S.J."/>
            <person name="Fedrigo O."/>
            <person name="Jarvis E.D."/>
            <person name="Hiller M."/>
            <person name="Vernes S.C."/>
            <person name="Myers E.W."/>
            <person name="Teeling E.C."/>
        </authorList>
    </citation>
    <scope>NUCLEOTIDE SEQUENCE [LARGE SCALE GENOMIC DNA]</scope>
    <source>
        <strain evidence="3">Bat1K_MPI-CBG_1</strain>
    </source>
</reference>
<organism evidence="3 4">
    <name type="scientific">Phyllostomus discolor</name>
    <name type="common">pale spear-nosed bat</name>
    <dbReference type="NCBI Taxonomy" id="89673"/>
    <lineage>
        <taxon>Eukaryota</taxon>
        <taxon>Metazoa</taxon>
        <taxon>Chordata</taxon>
        <taxon>Craniata</taxon>
        <taxon>Vertebrata</taxon>
        <taxon>Euteleostomi</taxon>
        <taxon>Mammalia</taxon>
        <taxon>Eutheria</taxon>
        <taxon>Laurasiatheria</taxon>
        <taxon>Chiroptera</taxon>
        <taxon>Yangochiroptera</taxon>
        <taxon>Phyllostomidae</taxon>
        <taxon>Phyllostominae</taxon>
        <taxon>Phyllostomus</taxon>
    </lineage>
</organism>
<protein>
    <recommendedName>
        <fullName evidence="2">SPATA31 domain-containing protein</fullName>
    </recommendedName>
</protein>
<dbReference type="Proteomes" id="UP000664940">
    <property type="component" value="Unassembled WGS sequence"/>
</dbReference>
<evidence type="ECO:0000256" key="1">
    <source>
        <dbReference type="SAM" id="MobiDB-lite"/>
    </source>
</evidence>
<dbReference type="AlphaFoldDB" id="A0A834EN48"/>
<proteinExistence type="predicted"/>
<feature type="region of interest" description="Disordered" evidence="1">
    <location>
        <begin position="1013"/>
        <end position="1039"/>
    </location>
</feature>
<feature type="compositionally biased region" description="Pro residues" evidence="1">
    <location>
        <begin position="791"/>
        <end position="800"/>
    </location>
</feature>
<evidence type="ECO:0000313" key="3">
    <source>
        <dbReference type="EMBL" id="KAF6123341.1"/>
    </source>
</evidence>
<dbReference type="PANTHER" id="PTHR21777">
    <property type="entry name" value="RCG55159-LIKE"/>
    <property type="match status" value="1"/>
</dbReference>
<feature type="domain" description="SPATA31" evidence="2">
    <location>
        <begin position="183"/>
        <end position="287"/>
    </location>
</feature>
<feature type="compositionally biased region" description="Polar residues" evidence="1">
    <location>
        <begin position="495"/>
        <end position="506"/>
    </location>
</feature>
<feature type="compositionally biased region" description="Basic and acidic residues" evidence="1">
    <location>
        <begin position="1090"/>
        <end position="1107"/>
    </location>
</feature>
<feature type="compositionally biased region" description="Basic and acidic residues" evidence="1">
    <location>
        <begin position="425"/>
        <end position="435"/>
    </location>
</feature>
<evidence type="ECO:0000313" key="4">
    <source>
        <dbReference type="Proteomes" id="UP000664940"/>
    </source>
</evidence>
<dbReference type="EMBL" id="JABVXQ010000002">
    <property type="protein sequence ID" value="KAF6123341.1"/>
    <property type="molecule type" value="Genomic_DNA"/>
</dbReference>
<feature type="compositionally biased region" description="Pro residues" evidence="1">
    <location>
        <begin position="869"/>
        <end position="885"/>
    </location>
</feature>
<feature type="compositionally biased region" description="Polar residues" evidence="1">
    <location>
        <begin position="970"/>
        <end position="982"/>
    </location>
</feature>
<feature type="compositionally biased region" description="Low complexity" evidence="1">
    <location>
        <begin position="952"/>
        <end position="969"/>
    </location>
</feature>
<dbReference type="Pfam" id="PF14650">
    <property type="entry name" value="FAM75"/>
    <property type="match status" value="1"/>
</dbReference>
<feature type="region of interest" description="Disordered" evidence="1">
    <location>
        <begin position="791"/>
        <end position="815"/>
    </location>
</feature>
<feature type="region of interest" description="Disordered" evidence="1">
    <location>
        <begin position="385"/>
        <end position="553"/>
    </location>
</feature>